<dbReference type="Pfam" id="PF01546">
    <property type="entry name" value="Peptidase_M20"/>
    <property type="match status" value="1"/>
</dbReference>
<dbReference type="AlphaFoldDB" id="A0A9N8PF70"/>
<dbReference type="Proteomes" id="UP000714618">
    <property type="component" value="Unassembled WGS sequence"/>
</dbReference>
<keyword evidence="2" id="KW-0378">Hydrolase</keyword>
<feature type="non-terminal residue" evidence="3">
    <location>
        <position position="1"/>
    </location>
</feature>
<dbReference type="InterPro" id="IPR002933">
    <property type="entry name" value="Peptidase_M20"/>
</dbReference>
<dbReference type="SUPFAM" id="SSF53187">
    <property type="entry name" value="Zn-dependent exopeptidases"/>
    <property type="match status" value="1"/>
</dbReference>
<evidence type="ECO:0000256" key="1">
    <source>
        <dbReference type="ARBA" id="ARBA00006247"/>
    </source>
</evidence>
<evidence type="ECO:0000313" key="4">
    <source>
        <dbReference type="Proteomes" id="UP000714618"/>
    </source>
</evidence>
<dbReference type="SUPFAM" id="SSF55031">
    <property type="entry name" value="Bacterial exopeptidase dimerisation domain"/>
    <property type="match status" value="1"/>
</dbReference>
<dbReference type="EMBL" id="CAIJEO010000005">
    <property type="protein sequence ID" value="CAD0092429.1"/>
    <property type="molecule type" value="Genomic_DNA"/>
</dbReference>
<dbReference type="InterPro" id="IPR010158">
    <property type="entry name" value="Amidase_Cbmase"/>
</dbReference>
<keyword evidence="4" id="KW-1185">Reference proteome</keyword>
<organism evidence="3 4">
    <name type="scientific">Aureobasidium mustum</name>
    <dbReference type="NCBI Taxonomy" id="2773714"/>
    <lineage>
        <taxon>Eukaryota</taxon>
        <taxon>Fungi</taxon>
        <taxon>Dikarya</taxon>
        <taxon>Ascomycota</taxon>
        <taxon>Pezizomycotina</taxon>
        <taxon>Dothideomycetes</taxon>
        <taxon>Dothideomycetidae</taxon>
        <taxon>Dothideales</taxon>
        <taxon>Saccotheciaceae</taxon>
        <taxon>Aureobasidium</taxon>
    </lineage>
</organism>
<dbReference type="NCBIfam" id="TIGR01879">
    <property type="entry name" value="hydantase"/>
    <property type="match status" value="1"/>
</dbReference>
<dbReference type="OrthoDB" id="4676at2759"/>
<protein>
    <recommendedName>
        <fullName evidence="5">Amidase</fullName>
    </recommendedName>
</protein>
<dbReference type="PANTHER" id="PTHR32494:SF5">
    <property type="entry name" value="ALLANTOATE AMIDOHYDROLASE"/>
    <property type="match status" value="1"/>
</dbReference>
<gene>
    <name evidence="3" type="ORF">AWRI4233_LOCUS3629</name>
</gene>
<accession>A0A9N8PF70</accession>
<proteinExistence type="inferred from homology"/>
<dbReference type="Gene3D" id="3.30.70.360">
    <property type="match status" value="1"/>
</dbReference>
<comment type="similarity">
    <text evidence="1">Belongs to the peptidase M20A family.</text>
</comment>
<dbReference type="InterPro" id="IPR036264">
    <property type="entry name" value="Bact_exopeptidase_dim_dom"/>
</dbReference>
<dbReference type="CDD" id="cd03884">
    <property type="entry name" value="M20_bAS"/>
    <property type="match status" value="1"/>
</dbReference>
<dbReference type="Gene3D" id="3.40.630.10">
    <property type="entry name" value="Zn peptidases"/>
    <property type="match status" value="1"/>
</dbReference>
<evidence type="ECO:0000256" key="2">
    <source>
        <dbReference type="ARBA" id="ARBA00022801"/>
    </source>
</evidence>
<evidence type="ECO:0000313" key="3">
    <source>
        <dbReference type="EMBL" id="CAD0092429.1"/>
    </source>
</evidence>
<sequence>ALHHSANITKCSNHKTHNIGINRHFSSSLKWNKDLKNMSKEEVWGLKVKKQRLMRDLHETCEWGVGERWGSALQRRAAQHFQRFILNNLRAGSHSNHLVLVLYQISCLSKLYLFQANSFPQNSAPTETGMSRLSLSDTDKQARDWFAETTKSLGCKVIVDSMGNQFAIREGLQQGPPTVAGSHLDTQPTGGRYDGILGVTAGIEMLRTLHENNVTTTFPVGVVNWTNEEGARFPISMVSSGVWAGVISLSHAHALKEVGTGSATMKTELQRIGYLGDTDCSFEAVPLAAHFELHIEQGPILEAEDRKIGIVQGVQAYKWFTVSVRGADCHTGTTSFSHRADALLAASKMIVYSHRAAARQGALASTGILTLKPGSTNTVPGSVDFSLDIRSPDDHIVSQVEADCKEAFAAIASGQDIDNLNKDFVASSKSCSVSWTLDTHSPATKFSPECIGCVQDAATSIFGDDVHAKTKPMTSGAGHDSVYTSKRCPTTMIFVPSKDGVSHNPVEFTKPEDCAMGAQVLLQAVLRYDQKRAEGKV</sequence>
<dbReference type="PANTHER" id="PTHR32494">
    <property type="entry name" value="ALLANTOATE DEIMINASE-RELATED"/>
    <property type="match status" value="1"/>
</dbReference>
<reference evidence="3" key="1">
    <citation type="submission" date="2020-06" db="EMBL/GenBank/DDBJ databases">
        <authorList>
            <person name="Onetto C."/>
        </authorList>
    </citation>
    <scope>NUCLEOTIDE SEQUENCE</scope>
</reference>
<name>A0A9N8PF70_9PEZI</name>
<dbReference type="GO" id="GO:0016813">
    <property type="term" value="F:hydrolase activity, acting on carbon-nitrogen (but not peptide) bonds, in linear amidines"/>
    <property type="evidence" value="ECO:0007669"/>
    <property type="project" value="InterPro"/>
</dbReference>
<evidence type="ECO:0008006" key="5">
    <source>
        <dbReference type="Google" id="ProtNLM"/>
    </source>
</evidence>
<comment type="caution">
    <text evidence="3">The sequence shown here is derived from an EMBL/GenBank/DDBJ whole genome shotgun (WGS) entry which is preliminary data.</text>
</comment>